<reference evidence="2 3" key="1">
    <citation type="submission" date="2019-08" db="EMBL/GenBank/DDBJ databases">
        <authorList>
            <person name="Peeters C."/>
        </authorList>
    </citation>
    <scope>NUCLEOTIDE SEQUENCE [LARGE SCALE GENOMIC DNA]</scope>
    <source>
        <strain evidence="2 3">LMG 30175</strain>
    </source>
</reference>
<protein>
    <submittedName>
        <fullName evidence="2">Ferredoxin</fullName>
    </submittedName>
</protein>
<dbReference type="Gene3D" id="3.10.20.30">
    <property type="match status" value="1"/>
</dbReference>
<sequence>MPNDIRIAPDTTLAGAAYHTVEVVDTGRVFRCRPGESLLAAVVKTNNHEVPIGCRGGGCGVCKVEILTGSFTTKVMSRRQVSEDDERCNRLLACCVFPAADLSIKVVGRTRRSPA</sequence>
<dbReference type="InterPro" id="IPR001041">
    <property type="entry name" value="2Fe-2S_ferredoxin-type"/>
</dbReference>
<dbReference type="InterPro" id="IPR006058">
    <property type="entry name" value="2Fe2S_fd_BS"/>
</dbReference>
<proteinExistence type="predicted"/>
<dbReference type="PROSITE" id="PS00197">
    <property type="entry name" value="2FE2S_FER_1"/>
    <property type="match status" value="1"/>
</dbReference>
<dbReference type="AlphaFoldDB" id="A0A5E4U8K1"/>
<name>A0A5E4U8K1_9BURK</name>
<evidence type="ECO:0000313" key="2">
    <source>
        <dbReference type="EMBL" id="VVD96370.1"/>
    </source>
</evidence>
<dbReference type="Pfam" id="PF00111">
    <property type="entry name" value="Fer2"/>
    <property type="match status" value="1"/>
</dbReference>
<organism evidence="2 3">
    <name type="scientific">Pandoraea terrae</name>
    <dbReference type="NCBI Taxonomy" id="1537710"/>
    <lineage>
        <taxon>Bacteria</taxon>
        <taxon>Pseudomonadati</taxon>
        <taxon>Pseudomonadota</taxon>
        <taxon>Betaproteobacteria</taxon>
        <taxon>Burkholderiales</taxon>
        <taxon>Burkholderiaceae</taxon>
        <taxon>Pandoraea</taxon>
    </lineage>
</organism>
<dbReference type="InterPro" id="IPR036010">
    <property type="entry name" value="2Fe-2S_ferredoxin-like_sf"/>
</dbReference>
<feature type="domain" description="2Fe-2S ferredoxin-type" evidence="1">
    <location>
        <begin position="19"/>
        <end position="110"/>
    </location>
</feature>
<accession>A0A5E4U8K1</accession>
<dbReference type="InterPro" id="IPR012675">
    <property type="entry name" value="Beta-grasp_dom_sf"/>
</dbReference>
<dbReference type="PROSITE" id="PS51085">
    <property type="entry name" value="2FE2S_FER_2"/>
    <property type="match status" value="1"/>
</dbReference>
<dbReference type="OrthoDB" id="9806195at2"/>
<evidence type="ECO:0000313" key="3">
    <source>
        <dbReference type="Proteomes" id="UP000414233"/>
    </source>
</evidence>
<evidence type="ECO:0000259" key="1">
    <source>
        <dbReference type="PROSITE" id="PS51085"/>
    </source>
</evidence>
<dbReference type="SUPFAM" id="SSF54292">
    <property type="entry name" value="2Fe-2S ferredoxin-like"/>
    <property type="match status" value="1"/>
</dbReference>
<dbReference type="GO" id="GO:0051537">
    <property type="term" value="F:2 iron, 2 sulfur cluster binding"/>
    <property type="evidence" value="ECO:0007669"/>
    <property type="project" value="InterPro"/>
</dbReference>
<keyword evidence="3" id="KW-1185">Reference proteome</keyword>
<dbReference type="EMBL" id="CABPRZ010000006">
    <property type="protein sequence ID" value="VVD96370.1"/>
    <property type="molecule type" value="Genomic_DNA"/>
</dbReference>
<gene>
    <name evidence="2" type="ORF">PTE30175_01827</name>
</gene>
<dbReference type="Proteomes" id="UP000414233">
    <property type="component" value="Unassembled WGS sequence"/>
</dbReference>